<keyword evidence="3" id="KW-0347">Helicase</keyword>
<dbReference type="EMBL" id="BRXW01000670">
    <property type="protein sequence ID" value="GMH73260.1"/>
    <property type="molecule type" value="Genomic_DNA"/>
</dbReference>
<feature type="compositionally biased region" description="Low complexity" evidence="5">
    <location>
        <begin position="14"/>
        <end position="31"/>
    </location>
</feature>
<dbReference type="SUPFAM" id="SSF52540">
    <property type="entry name" value="P-loop containing nucleoside triphosphate hydrolases"/>
    <property type="match status" value="1"/>
</dbReference>
<dbReference type="GO" id="GO:0005524">
    <property type="term" value="F:ATP binding"/>
    <property type="evidence" value="ECO:0007669"/>
    <property type="project" value="UniProtKB-KW"/>
</dbReference>
<comment type="caution">
    <text evidence="7">The sequence shown here is derived from an EMBL/GenBank/DDBJ whole genome shotgun (WGS) entry which is preliminary data.</text>
</comment>
<dbReference type="GO" id="GO:0003676">
    <property type="term" value="F:nucleic acid binding"/>
    <property type="evidence" value="ECO:0007669"/>
    <property type="project" value="InterPro"/>
</dbReference>
<dbReference type="GO" id="GO:0003724">
    <property type="term" value="F:RNA helicase activity"/>
    <property type="evidence" value="ECO:0007669"/>
    <property type="project" value="TreeGrafter"/>
</dbReference>
<evidence type="ECO:0000256" key="2">
    <source>
        <dbReference type="ARBA" id="ARBA00022801"/>
    </source>
</evidence>
<organism evidence="7 8">
    <name type="scientific">Triparma laevis f. longispina</name>
    <dbReference type="NCBI Taxonomy" id="1714387"/>
    <lineage>
        <taxon>Eukaryota</taxon>
        <taxon>Sar</taxon>
        <taxon>Stramenopiles</taxon>
        <taxon>Ochrophyta</taxon>
        <taxon>Bolidophyceae</taxon>
        <taxon>Parmales</taxon>
        <taxon>Triparmaceae</taxon>
        <taxon>Triparma</taxon>
    </lineage>
</organism>
<evidence type="ECO:0000256" key="4">
    <source>
        <dbReference type="ARBA" id="ARBA00022840"/>
    </source>
</evidence>
<keyword evidence="1" id="KW-0547">Nucleotide-binding</keyword>
<dbReference type="Proteomes" id="UP001165122">
    <property type="component" value="Unassembled WGS sequence"/>
</dbReference>
<evidence type="ECO:0000256" key="3">
    <source>
        <dbReference type="ARBA" id="ARBA00022806"/>
    </source>
</evidence>
<name>A0A9W7ANQ6_9STRA</name>
<sequence length="233" mass="25048">MSFFGESDSDDDPLPSSTTSAELTTASATAAADEEDELDAFMSNLKEDTSKRNRAERLDDDEEGDVLDEEEFGALKKTRVEANQPKNDKTLTLQSKPRPTGPVHKTFPPLNPPVHPYGSALNPYLNKNRMQIIPSPGRSLPPQFLPTVTSAPTPNNNLPSLSSYFLNPPPLPSPTLTPIQSVLFPLICSGSNVHALSPTGTGKTLSYVLPMLKHLDASVSATSPCALILGPTR</sequence>
<dbReference type="Gene3D" id="3.40.50.300">
    <property type="entry name" value="P-loop containing nucleotide triphosphate hydrolases"/>
    <property type="match status" value="1"/>
</dbReference>
<dbReference type="GO" id="GO:0016787">
    <property type="term" value="F:hydrolase activity"/>
    <property type="evidence" value="ECO:0007669"/>
    <property type="project" value="UniProtKB-KW"/>
</dbReference>
<gene>
    <name evidence="7" type="ORF">TrLO_g3353</name>
</gene>
<accession>A0A9W7ANQ6</accession>
<keyword evidence="2" id="KW-0378">Hydrolase</keyword>
<proteinExistence type="predicted"/>
<evidence type="ECO:0000313" key="7">
    <source>
        <dbReference type="EMBL" id="GMH73260.1"/>
    </source>
</evidence>
<dbReference type="InterPro" id="IPR050079">
    <property type="entry name" value="DEAD_box_RNA_helicase"/>
</dbReference>
<keyword evidence="8" id="KW-1185">Reference proteome</keyword>
<dbReference type="InterPro" id="IPR027417">
    <property type="entry name" value="P-loop_NTPase"/>
</dbReference>
<protein>
    <recommendedName>
        <fullName evidence="6">DEAD/DEAH-box helicase domain-containing protein</fullName>
    </recommendedName>
</protein>
<evidence type="ECO:0000256" key="5">
    <source>
        <dbReference type="SAM" id="MobiDB-lite"/>
    </source>
</evidence>
<dbReference type="Pfam" id="PF00270">
    <property type="entry name" value="DEAD"/>
    <property type="match status" value="1"/>
</dbReference>
<evidence type="ECO:0000256" key="1">
    <source>
        <dbReference type="ARBA" id="ARBA00022741"/>
    </source>
</evidence>
<dbReference type="PANTHER" id="PTHR47959:SF1">
    <property type="entry name" value="ATP-DEPENDENT RNA HELICASE DBPA"/>
    <property type="match status" value="1"/>
</dbReference>
<feature type="domain" description="DEAD/DEAH-box helicase" evidence="6">
    <location>
        <begin position="177"/>
        <end position="233"/>
    </location>
</feature>
<keyword evidence="4" id="KW-0067">ATP-binding</keyword>
<dbReference type="OrthoDB" id="1191041at2759"/>
<dbReference type="GO" id="GO:0005829">
    <property type="term" value="C:cytosol"/>
    <property type="evidence" value="ECO:0007669"/>
    <property type="project" value="TreeGrafter"/>
</dbReference>
<feature type="region of interest" description="Disordered" evidence="5">
    <location>
        <begin position="1"/>
        <end position="112"/>
    </location>
</feature>
<feature type="compositionally biased region" description="Basic and acidic residues" evidence="5">
    <location>
        <begin position="45"/>
        <end position="57"/>
    </location>
</feature>
<evidence type="ECO:0000259" key="6">
    <source>
        <dbReference type="Pfam" id="PF00270"/>
    </source>
</evidence>
<evidence type="ECO:0000313" key="8">
    <source>
        <dbReference type="Proteomes" id="UP001165122"/>
    </source>
</evidence>
<dbReference type="InterPro" id="IPR011545">
    <property type="entry name" value="DEAD/DEAH_box_helicase_dom"/>
</dbReference>
<reference evidence="8" key="1">
    <citation type="journal article" date="2023" name="Commun. Biol.">
        <title>Genome analysis of Parmales, the sister group of diatoms, reveals the evolutionary specialization of diatoms from phago-mixotrophs to photoautotrophs.</title>
        <authorList>
            <person name="Ban H."/>
            <person name="Sato S."/>
            <person name="Yoshikawa S."/>
            <person name="Yamada K."/>
            <person name="Nakamura Y."/>
            <person name="Ichinomiya M."/>
            <person name="Sato N."/>
            <person name="Blanc-Mathieu R."/>
            <person name="Endo H."/>
            <person name="Kuwata A."/>
            <person name="Ogata H."/>
        </authorList>
    </citation>
    <scope>NUCLEOTIDE SEQUENCE [LARGE SCALE GENOMIC DNA]</scope>
    <source>
        <strain evidence="8">NIES 3700</strain>
    </source>
</reference>
<feature type="compositionally biased region" description="Acidic residues" evidence="5">
    <location>
        <begin position="58"/>
        <end position="72"/>
    </location>
</feature>
<dbReference type="AlphaFoldDB" id="A0A9W7ANQ6"/>
<dbReference type="PANTHER" id="PTHR47959">
    <property type="entry name" value="ATP-DEPENDENT RNA HELICASE RHLE-RELATED"/>
    <property type="match status" value="1"/>
</dbReference>